<proteinExistence type="predicted"/>
<organism evidence="1 2">
    <name type="scientific">Kingdonia uniflora</name>
    <dbReference type="NCBI Taxonomy" id="39325"/>
    <lineage>
        <taxon>Eukaryota</taxon>
        <taxon>Viridiplantae</taxon>
        <taxon>Streptophyta</taxon>
        <taxon>Embryophyta</taxon>
        <taxon>Tracheophyta</taxon>
        <taxon>Spermatophyta</taxon>
        <taxon>Magnoliopsida</taxon>
        <taxon>Ranunculales</taxon>
        <taxon>Circaeasteraceae</taxon>
        <taxon>Kingdonia</taxon>
    </lineage>
</organism>
<dbReference type="Pfam" id="PF03140">
    <property type="entry name" value="DUF247"/>
    <property type="match status" value="1"/>
</dbReference>
<protein>
    <submittedName>
        <fullName evidence="1">Uncharacterized protein</fullName>
    </submittedName>
</protein>
<dbReference type="PANTHER" id="PTHR31549">
    <property type="entry name" value="PROTEIN, PUTATIVE (DUF247)-RELATED-RELATED"/>
    <property type="match status" value="1"/>
</dbReference>
<name>A0A7J7LYC2_9MAGN</name>
<dbReference type="Proteomes" id="UP000541444">
    <property type="component" value="Unassembled WGS sequence"/>
</dbReference>
<evidence type="ECO:0000313" key="1">
    <source>
        <dbReference type="EMBL" id="KAF6147651.1"/>
    </source>
</evidence>
<accession>A0A7J7LYC2</accession>
<reference evidence="1 2" key="1">
    <citation type="journal article" date="2020" name="IScience">
        <title>Genome Sequencing of the Endangered Kingdonia uniflora (Circaeasteraceae, Ranunculales) Reveals Potential Mechanisms of Evolutionary Specialization.</title>
        <authorList>
            <person name="Sun Y."/>
            <person name="Deng T."/>
            <person name="Zhang A."/>
            <person name="Moore M.J."/>
            <person name="Landis J.B."/>
            <person name="Lin N."/>
            <person name="Zhang H."/>
            <person name="Zhang X."/>
            <person name="Huang J."/>
            <person name="Zhang X."/>
            <person name="Sun H."/>
            <person name="Wang H."/>
        </authorList>
    </citation>
    <scope>NUCLEOTIDE SEQUENCE [LARGE SCALE GENOMIC DNA]</scope>
    <source>
        <strain evidence="1">TB1705</strain>
        <tissue evidence="1">Leaf</tissue>
    </source>
</reference>
<dbReference type="InterPro" id="IPR004158">
    <property type="entry name" value="DUF247_pln"/>
</dbReference>
<dbReference type="EMBL" id="JACGCM010001886">
    <property type="protein sequence ID" value="KAF6147651.1"/>
    <property type="molecule type" value="Genomic_DNA"/>
</dbReference>
<comment type="caution">
    <text evidence="1">The sequence shown here is derived from an EMBL/GenBank/DDBJ whole genome shotgun (WGS) entry which is preliminary data.</text>
</comment>
<dbReference type="OrthoDB" id="2356035at2759"/>
<dbReference type="PANTHER" id="PTHR31549:SF23">
    <property type="entry name" value="OS03G0591600 PROTEIN"/>
    <property type="match status" value="1"/>
</dbReference>
<keyword evidence="2" id="KW-1185">Reference proteome</keyword>
<gene>
    <name evidence="1" type="ORF">GIB67_031642</name>
</gene>
<sequence>MKSSVHPNFDELRWVIQIRRALDDDLQDDDEDGFPIRIFNASKTLMSSKPEAYIPQQVALGPYHYWRLELYEMERYKIAAAKRFQKQLQTLKFQHLVDQLMKFERIIRASYHKYLNFNSETLAWMMAVDGSFLIELLQTFSIKEGKILTRVLSNKPLNVVIFRDVMMLENQIPLVVLRKILTFQYSLVEVADDVLNSMIIGLCNEFSPFKVTKDFAKHIRVKDRAHLLDFLYHIIVPDPEEQFEGNEDINARKECSVEKERPRGIKLLFQYLRTGYVSRPFKVIVKLFLTILVCIPGYWIVKQPIDELFLSGDKEENKPEENNMNNPPLMEEITIPSATQLYNSGVRFSPTNGDITTITFDKKTRTLHLPRVTLDVHTEVILRNLVAYEASIVSGPLVFTRYTELMNGIIDIDEDAKLLREKGIVMNHLKSDGEVAKLWNGMCKSIRLTKVPFLDKVIEDINEYYGKRWRVKMGKLMKSHSLKTELTQEGHHGFQMRRSVVEEIFVAENLSFVLAAKRTYRRDPTNDFKRYTGGWNISERNYWAVSI</sequence>
<evidence type="ECO:0000313" key="2">
    <source>
        <dbReference type="Proteomes" id="UP000541444"/>
    </source>
</evidence>
<dbReference type="AlphaFoldDB" id="A0A7J7LYC2"/>